<proteinExistence type="predicted"/>
<dbReference type="RefSeq" id="WP_061084648.1">
    <property type="nucleotide sequence ID" value="NZ_CP033930.1"/>
</dbReference>
<dbReference type="Pfam" id="PF16169">
    <property type="entry name" value="DUF4872"/>
    <property type="match status" value="1"/>
</dbReference>
<evidence type="ECO:0000259" key="2">
    <source>
        <dbReference type="Pfam" id="PF16169"/>
    </source>
</evidence>
<gene>
    <name evidence="3" type="ORF">EG352_02420</name>
</gene>
<reference evidence="3 4" key="1">
    <citation type="submission" date="2018-11" db="EMBL/GenBank/DDBJ databases">
        <title>Proposal to divide the Flavobacteriaceae and reorganize its genera based on Amino Acid Identity values calculated from whole genome sequences.</title>
        <authorList>
            <person name="Nicholson A.C."/>
            <person name="Gulvik C.A."/>
            <person name="Whitney A.M."/>
            <person name="Humrighouse B.W."/>
            <person name="Bell M."/>
            <person name="Holmes B."/>
            <person name="Steigerwalt A.G."/>
            <person name="Villarma A."/>
            <person name="Sheth M."/>
            <person name="Batra D."/>
            <person name="Pryor J."/>
            <person name="Bernardet J.-F."/>
            <person name="Hugo C."/>
            <person name="Kampfer P."/>
            <person name="Newman J."/>
            <person name="McQuiston J.R."/>
        </authorList>
    </citation>
    <scope>NUCLEOTIDE SEQUENCE [LARGE SCALE GENOMIC DNA]</scope>
    <source>
        <strain evidence="3 4">H5559</strain>
    </source>
</reference>
<dbReference type="Proteomes" id="UP000269015">
    <property type="component" value="Chromosome"/>
</dbReference>
<dbReference type="EMBL" id="CP033930">
    <property type="protein sequence ID" value="AZB16708.1"/>
    <property type="molecule type" value="Genomic_DNA"/>
</dbReference>
<dbReference type="Pfam" id="PF14399">
    <property type="entry name" value="BtrH_N"/>
    <property type="match status" value="1"/>
</dbReference>
<feature type="domain" description="DUF4872" evidence="2">
    <location>
        <begin position="153"/>
        <end position="323"/>
    </location>
</feature>
<evidence type="ECO:0000313" key="3">
    <source>
        <dbReference type="EMBL" id="AZB16708.1"/>
    </source>
</evidence>
<organism evidence="3 4">
    <name type="scientific">Chryseobacterium indologenes</name>
    <name type="common">Flavobacterium indologenes</name>
    <dbReference type="NCBI Taxonomy" id="253"/>
    <lineage>
        <taxon>Bacteria</taxon>
        <taxon>Pseudomonadati</taxon>
        <taxon>Bacteroidota</taxon>
        <taxon>Flavobacteriia</taxon>
        <taxon>Flavobacteriales</taxon>
        <taxon>Weeksellaceae</taxon>
        <taxon>Chryseobacterium group</taxon>
        <taxon>Chryseobacterium</taxon>
    </lineage>
</organism>
<dbReference type="InterPro" id="IPR026935">
    <property type="entry name" value="BtrH_N"/>
</dbReference>
<name>A0AAD1DUD4_CHRID</name>
<protein>
    <submittedName>
        <fullName evidence="3">DUF4872 domain-containing protein</fullName>
    </submittedName>
</protein>
<evidence type="ECO:0000259" key="1">
    <source>
        <dbReference type="Pfam" id="PF14399"/>
    </source>
</evidence>
<evidence type="ECO:0000313" key="4">
    <source>
        <dbReference type="Proteomes" id="UP000269015"/>
    </source>
</evidence>
<accession>A0AAD1DUD4</accession>
<dbReference type="InterPro" id="IPR032369">
    <property type="entry name" value="DUF4872"/>
</dbReference>
<dbReference type="AlphaFoldDB" id="A0AAD1DUD4"/>
<feature type="domain" description="Butirosin biosynthesis protein H N-terminal" evidence="1">
    <location>
        <begin position="13"/>
        <end position="141"/>
    </location>
</feature>
<sequence>MIIENVKPFDGQHCETTATGTLLQQIGIELSEPMLFGLGEGLGFIYWNMKTMDFPFIGGRIKTDLLTQNIAGNLHLTLTVKETSSPQKAWLAVKEILDQGQAVGLKMDCYHLEYFTNPFHFAGHYAAIYGYDSQNAFLVDTRQQGGTVQTSLESLALARAEKGPMASKNLYYTLHKTDENFDLKKAITTAIKNNATEYLNPPITNISYKGILKTSHEIIKWFKTSKNVQEEFRLSAMMMEKAGTGGALFRNLYRDFLRESYELLKIEQLQTGYEGFSEIANLWTSVASLFEKASETKDILYVQEASDILKTLSDKEKKTMEILATIADS</sequence>